<proteinExistence type="predicted"/>
<evidence type="ECO:0000313" key="2">
    <source>
        <dbReference type="Proteomes" id="UP000237655"/>
    </source>
</evidence>
<dbReference type="AlphaFoldDB" id="A0A2S0MRA5"/>
<protein>
    <submittedName>
        <fullName evidence="1">Uncharacterized protein</fullName>
    </submittedName>
</protein>
<evidence type="ECO:0000313" key="1">
    <source>
        <dbReference type="EMBL" id="AVO38402.1"/>
    </source>
</evidence>
<sequence>MSPLVRLLAFPFRLIRRFAAFFAVLALVASLAFNVATLTVTGVYTAASTALNAIGISTVAARESGEKLARRKAARKIGRETAEKVSRRVQRGAVRNIASVGGEAIPVVGIAVIAGALALEVQDACDTAADMAGLEAALAAETDPDAARAEAIADFDCSAMIRELIPDYEDLPGQSEIWASMSDAPRAAYEKAREAGVSVAEVDWSGKAGELGGWIMGWMGYVGDYVTGEEEDPAQ</sequence>
<dbReference type="EMBL" id="CP027665">
    <property type="protein sequence ID" value="AVO38402.1"/>
    <property type="molecule type" value="Genomic_DNA"/>
</dbReference>
<gene>
    <name evidence="1" type="ORF">C6Y53_12355</name>
</gene>
<dbReference type="KEGG" id="thas:C6Y53_12355"/>
<dbReference type="Proteomes" id="UP000237655">
    <property type="component" value="Chromosome"/>
</dbReference>
<keyword evidence="2" id="KW-1185">Reference proteome</keyword>
<dbReference type="RefSeq" id="WP_106472716.1">
    <property type="nucleotide sequence ID" value="NZ_CP027665.1"/>
</dbReference>
<name>A0A2S0MRA5_9RHOB</name>
<organism evidence="1 2">
    <name type="scientific">Pukyongiella litopenaei</name>
    <dbReference type="NCBI Taxonomy" id="2605946"/>
    <lineage>
        <taxon>Bacteria</taxon>
        <taxon>Pseudomonadati</taxon>
        <taxon>Pseudomonadota</taxon>
        <taxon>Alphaproteobacteria</taxon>
        <taxon>Rhodobacterales</taxon>
        <taxon>Paracoccaceae</taxon>
        <taxon>Pukyongiella</taxon>
    </lineage>
</organism>
<reference evidence="2" key="1">
    <citation type="submission" date="2018-03" db="EMBL/GenBank/DDBJ databases">
        <title>Genomic analysis of the strain SH-1 isolated from shrimp intestine.</title>
        <authorList>
            <person name="Kim Y.-S."/>
            <person name="Kim S.-E."/>
            <person name="Kim K.-H."/>
        </authorList>
    </citation>
    <scope>NUCLEOTIDE SEQUENCE [LARGE SCALE GENOMIC DNA]</scope>
    <source>
        <strain evidence="2">SH-1</strain>
    </source>
</reference>
<accession>A0A2S0MRA5</accession>